<name>A0A814JG91_9BILA</name>
<evidence type="ECO:0000256" key="1">
    <source>
        <dbReference type="SAM" id="SignalP"/>
    </source>
</evidence>
<dbReference type="EMBL" id="CAJOAY010000023">
    <property type="protein sequence ID" value="CAF3492597.1"/>
    <property type="molecule type" value="Genomic_DNA"/>
</dbReference>
<accession>A0A814JG91</accession>
<gene>
    <name evidence="3" type="ORF">OKA104_LOCUS1020</name>
    <name evidence="2" type="ORF">VCS650_LOCUS16665</name>
</gene>
<protein>
    <submittedName>
        <fullName evidence="2">Uncharacterized protein</fullName>
    </submittedName>
</protein>
<evidence type="ECO:0000313" key="3">
    <source>
        <dbReference type="EMBL" id="CAF3492597.1"/>
    </source>
</evidence>
<dbReference type="Proteomes" id="UP000663891">
    <property type="component" value="Unassembled WGS sequence"/>
</dbReference>
<feature type="chain" id="PRO_5035600846" evidence="1">
    <location>
        <begin position="20"/>
        <end position="221"/>
    </location>
</feature>
<keyword evidence="1" id="KW-0732">Signal</keyword>
<evidence type="ECO:0000313" key="2">
    <source>
        <dbReference type="EMBL" id="CAF1037244.1"/>
    </source>
</evidence>
<sequence>MYCFFIGLLNILIVIGINSSSHKLSSSSSLIDKDAENMAELFEKIWSLKPVSVGKLEPFGYCQVIEECCTNEYRSKAISSFVAFLDNHNVKKRFIQTLNQCIKSTNFIDENNELCSSFQSSIIDHRNDLNDPDVQKFVIAIGKYQKEVERLISTIDSNCNDKEKHAIICLSNKHLLKTCVTKILQYSNHIDGDEFYQEILMKTKQIFNDIHQQLSYKFKKN</sequence>
<dbReference type="OrthoDB" id="10082780at2759"/>
<dbReference type="AlphaFoldDB" id="A0A814JG91"/>
<comment type="caution">
    <text evidence="2">The sequence shown here is derived from an EMBL/GenBank/DDBJ whole genome shotgun (WGS) entry which is preliminary data.</text>
</comment>
<organism evidence="2 4">
    <name type="scientific">Adineta steineri</name>
    <dbReference type="NCBI Taxonomy" id="433720"/>
    <lineage>
        <taxon>Eukaryota</taxon>
        <taxon>Metazoa</taxon>
        <taxon>Spiralia</taxon>
        <taxon>Gnathifera</taxon>
        <taxon>Rotifera</taxon>
        <taxon>Eurotatoria</taxon>
        <taxon>Bdelloidea</taxon>
        <taxon>Adinetida</taxon>
        <taxon>Adinetidae</taxon>
        <taxon>Adineta</taxon>
    </lineage>
</organism>
<dbReference type="Proteomes" id="UP000663881">
    <property type="component" value="Unassembled WGS sequence"/>
</dbReference>
<reference evidence="2" key="1">
    <citation type="submission" date="2021-02" db="EMBL/GenBank/DDBJ databases">
        <authorList>
            <person name="Nowell W R."/>
        </authorList>
    </citation>
    <scope>NUCLEOTIDE SEQUENCE</scope>
</reference>
<proteinExistence type="predicted"/>
<dbReference type="EMBL" id="CAJNON010000150">
    <property type="protein sequence ID" value="CAF1037244.1"/>
    <property type="molecule type" value="Genomic_DNA"/>
</dbReference>
<feature type="signal peptide" evidence="1">
    <location>
        <begin position="1"/>
        <end position="19"/>
    </location>
</feature>
<evidence type="ECO:0000313" key="4">
    <source>
        <dbReference type="Proteomes" id="UP000663891"/>
    </source>
</evidence>